<dbReference type="PANTHER" id="PTHR36423:SF2">
    <property type="entry name" value="AFR070WP"/>
    <property type="match status" value="1"/>
</dbReference>
<dbReference type="Gene3D" id="3.30.70.1240">
    <property type="entry name" value="DOPA-like domains"/>
    <property type="match status" value="1"/>
</dbReference>
<dbReference type="KEGG" id="vna:PN96_18875"/>
<organism evidence="1 2">
    <name type="scientific">Vibrio natriegens NBRC 15636 = ATCC 14048 = DSM 759</name>
    <dbReference type="NCBI Taxonomy" id="1219067"/>
    <lineage>
        <taxon>Bacteria</taxon>
        <taxon>Pseudomonadati</taxon>
        <taxon>Pseudomonadota</taxon>
        <taxon>Gammaproteobacteria</taxon>
        <taxon>Vibrionales</taxon>
        <taxon>Vibrionaceae</taxon>
        <taxon>Vibrio</taxon>
    </lineage>
</organism>
<keyword evidence="2" id="KW-1185">Reference proteome</keyword>
<dbReference type="Pfam" id="PF08883">
    <property type="entry name" value="DOPA_dioxygen"/>
    <property type="match status" value="1"/>
</dbReference>
<name>A0AAN1CYP0_VIBNA</name>
<evidence type="ECO:0000313" key="1">
    <source>
        <dbReference type="EMBL" id="ANQ15516.1"/>
    </source>
</evidence>
<dbReference type="PIRSF" id="PIRSF028139">
    <property type="entry name" value="DOPA-diox_rel_Mll2280"/>
    <property type="match status" value="1"/>
</dbReference>
<reference evidence="1 2" key="1">
    <citation type="submission" date="2016-07" db="EMBL/GenBank/DDBJ databases">
        <title>Developing Vibrio natriegens as a novel, fast-growing host for biotechnology.</title>
        <authorList>
            <person name="Weinstock M.T."/>
            <person name="Hesek E.D."/>
            <person name="Wilson C.M."/>
            <person name="Gibson D.G."/>
        </authorList>
    </citation>
    <scope>NUCLEOTIDE SEQUENCE [LARGE SCALE GENOMIC DNA]</scope>
    <source>
        <strain evidence="1 2">ATCC 14048</strain>
    </source>
</reference>
<gene>
    <name evidence="1" type="ORF">BA890_22725</name>
</gene>
<dbReference type="GeneID" id="70914902"/>
<dbReference type="EMBL" id="CP016346">
    <property type="protein sequence ID" value="ANQ15516.1"/>
    <property type="molecule type" value="Genomic_DNA"/>
</dbReference>
<dbReference type="InterPro" id="IPR023389">
    <property type="entry name" value="DOPA-like_sf"/>
</dbReference>
<dbReference type="SUPFAM" id="SSF143410">
    <property type="entry name" value="DOPA-like"/>
    <property type="match status" value="1"/>
</dbReference>
<protein>
    <submittedName>
        <fullName evidence="1">4,5-dioxygenase</fullName>
    </submittedName>
</protein>
<sequence>MNESKRPVNSHRAYHAHVYFDHQTVAFASGLCREAEERFRVKMGRVHEKLVGPHPKWSCQLKFTSKDFDELIPWLEENREGLSILVHALSGNEWEDHTLYAYWLGESLVLDLSVFEATSERED</sequence>
<dbReference type="Proteomes" id="UP000092741">
    <property type="component" value="Chromosome 2"/>
</dbReference>
<proteinExistence type="predicted"/>
<dbReference type="RefSeq" id="WP_020333756.1">
    <property type="nucleotide sequence ID" value="NZ_ATFJ01000012.1"/>
</dbReference>
<dbReference type="InterPro" id="IPR014980">
    <property type="entry name" value="DOPA_dioxygen"/>
</dbReference>
<accession>A0AAN1CYP0</accession>
<evidence type="ECO:0000313" key="2">
    <source>
        <dbReference type="Proteomes" id="UP000092741"/>
    </source>
</evidence>
<dbReference type="AlphaFoldDB" id="A0AAN1CYP0"/>
<dbReference type="PANTHER" id="PTHR36423">
    <property type="entry name" value="AFR070WP"/>
    <property type="match status" value="1"/>
</dbReference>